<evidence type="ECO:0000256" key="1">
    <source>
        <dbReference type="SAM" id="SignalP"/>
    </source>
</evidence>
<organism evidence="2 3">
    <name type="scientific">Halobacteriovorax vibrionivorans</name>
    <dbReference type="NCBI Taxonomy" id="2152716"/>
    <lineage>
        <taxon>Bacteria</taxon>
        <taxon>Pseudomonadati</taxon>
        <taxon>Bdellovibrionota</taxon>
        <taxon>Bacteriovoracia</taxon>
        <taxon>Bacteriovoracales</taxon>
        <taxon>Halobacteriovoraceae</taxon>
        <taxon>Halobacteriovorax</taxon>
    </lineage>
</organism>
<proteinExistence type="predicted"/>
<gene>
    <name evidence="2" type="ORF">DAY19_06235</name>
</gene>
<keyword evidence="3" id="KW-1185">Reference proteome</keyword>
<name>A0ABY0IIA6_9BACT</name>
<dbReference type="RefSeq" id="WP_114706346.1">
    <property type="nucleotide sequence ID" value="NZ_QDKL01000002.1"/>
</dbReference>
<keyword evidence="1" id="KW-0732">Signal</keyword>
<evidence type="ECO:0008006" key="4">
    <source>
        <dbReference type="Google" id="ProtNLM"/>
    </source>
</evidence>
<feature type="chain" id="PRO_5045856520" description="Lipoprotein" evidence="1">
    <location>
        <begin position="21"/>
        <end position="206"/>
    </location>
</feature>
<sequence length="206" mass="22670">MKKLITIFTLLTLASFNTNAFFGKKEISGEYKGKERIALEYLGASFLKGCSSYKLGDYELLALLGTGIAYAVSPITGLITLAASQGTIGVLCFDQSVTKTKNYNIRLKASVTKTSSDRISMVITSQDKKKCAGFTLKLIGEGDGFGGYDLYKNKDSYLKNEVFGNATFHGGKFDLSISEDMSMFTKGRKGYNCKWDLEHGLNVRFK</sequence>
<comment type="caution">
    <text evidence="2">The sequence shown here is derived from an EMBL/GenBank/DDBJ whole genome shotgun (WGS) entry which is preliminary data.</text>
</comment>
<accession>A0ABY0IIA6</accession>
<reference evidence="3" key="1">
    <citation type="journal article" date="2019" name="Int. J. Syst. Evol. Microbiol.">
        <title>Halobacteriovorax valvorus sp. nov., a novel prokaryotic predator isolated from coastal seawater of China.</title>
        <authorList>
            <person name="Chen M.-X."/>
        </authorList>
    </citation>
    <scope>NUCLEOTIDE SEQUENCE [LARGE SCALE GENOMIC DNA]</scope>
    <source>
        <strain evidence="3">BL9</strain>
    </source>
</reference>
<dbReference type="EMBL" id="QDKL01000002">
    <property type="protein sequence ID" value="RZF21279.1"/>
    <property type="molecule type" value="Genomic_DNA"/>
</dbReference>
<evidence type="ECO:0000313" key="3">
    <source>
        <dbReference type="Proteomes" id="UP000443582"/>
    </source>
</evidence>
<feature type="signal peptide" evidence="1">
    <location>
        <begin position="1"/>
        <end position="20"/>
    </location>
</feature>
<dbReference type="Proteomes" id="UP000443582">
    <property type="component" value="Unassembled WGS sequence"/>
</dbReference>
<protein>
    <recommendedName>
        <fullName evidence="4">Lipoprotein</fullName>
    </recommendedName>
</protein>
<evidence type="ECO:0000313" key="2">
    <source>
        <dbReference type="EMBL" id="RZF21279.1"/>
    </source>
</evidence>